<dbReference type="EMBL" id="JAENGZ010000057">
    <property type="protein sequence ID" value="KAG6971223.1"/>
    <property type="molecule type" value="Genomic_DNA"/>
</dbReference>
<keyword evidence="4" id="KW-1185">Reference proteome</keyword>
<evidence type="ECO:0000313" key="2">
    <source>
        <dbReference type="EMBL" id="KAG6971223.1"/>
    </source>
</evidence>
<reference evidence="2" key="3">
    <citation type="submission" date="2021-01" db="EMBL/GenBank/DDBJ databases">
        <title>Phytophthora aleatoria, a newly-described species from Pinus radiata is distinct from Phytophthora cactorum isolates based on comparative genomics.</title>
        <authorList>
            <person name="Mcdougal R."/>
            <person name="Panda P."/>
            <person name="Williams N."/>
            <person name="Studholme D.J."/>
        </authorList>
    </citation>
    <scope>NUCLEOTIDE SEQUENCE</scope>
    <source>
        <strain evidence="2">NZFS 3830</strain>
    </source>
</reference>
<reference evidence="1" key="2">
    <citation type="submission" date="2018-10" db="EMBL/GenBank/DDBJ databases">
        <title>Effector identification in a new, highly contiguous assembly of the strawberry crown rot pathogen Phytophthora cactorum.</title>
        <authorList>
            <person name="Armitage A.D."/>
            <person name="Nellist C.F."/>
            <person name="Bates H."/>
            <person name="Vickerstaff R.J."/>
            <person name="Harrison R.J."/>
        </authorList>
    </citation>
    <scope>NUCLEOTIDE SEQUENCE</scope>
    <source>
        <strain evidence="1">4040</strain>
    </source>
</reference>
<reference evidence="3 4" key="1">
    <citation type="submission" date="2018-01" db="EMBL/GenBank/DDBJ databases">
        <title>Draft genome of the strawberry crown rot pathogen Phytophthora cactorum.</title>
        <authorList>
            <person name="Armitage A.D."/>
            <person name="Lysoe E."/>
            <person name="Nellist C.F."/>
            <person name="Harrison R.J."/>
            <person name="Brurberg M.B."/>
        </authorList>
    </citation>
    <scope>NUCLEOTIDE SEQUENCE [LARGE SCALE GENOMIC DNA]</scope>
    <source>
        <strain evidence="3 4">10300</strain>
    </source>
</reference>
<dbReference type="AlphaFoldDB" id="A0A329SMT9"/>
<dbReference type="EMBL" id="MJFZ01000099">
    <property type="protein sequence ID" value="RAW37985.1"/>
    <property type="molecule type" value="Genomic_DNA"/>
</dbReference>
<accession>A0A329SMT9</accession>
<dbReference type="Proteomes" id="UP000736787">
    <property type="component" value="Unassembled WGS sequence"/>
</dbReference>
<evidence type="ECO:0000313" key="1">
    <source>
        <dbReference type="EMBL" id="KAG2950928.1"/>
    </source>
</evidence>
<dbReference type="OrthoDB" id="88969at2759"/>
<dbReference type="Proteomes" id="UP000251314">
    <property type="component" value="Unassembled WGS sequence"/>
</dbReference>
<dbReference type="VEuPathDB" id="FungiDB:PC110_g5792"/>
<dbReference type="EMBL" id="RCMK01000061">
    <property type="protein sequence ID" value="KAG2950928.1"/>
    <property type="molecule type" value="Genomic_DNA"/>
</dbReference>
<organism evidence="3 4">
    <name type="scientific">Phytophthora cactorum</name>
    <dbReference type="NCBI Taxonomy" id="29920"/>
    <lineage>
        <taxon>Eukaryota</taxon>
        <taxon>Sar</taxon>
        <taxon>Stramenopiles</taxon>
        <taxon>Oomycota</taxon>
        <taxon>Peronosporomycetes</taxon>
        <taxon>Peronosporales</taxon>
        <taxon>Peronosporaceae</taxon>
        <taxon>Phytophthora</taxon>
    </lineage>
</organism>
<proteinExistence type="predicted"/>
<dbReference type="Proteomes" id="UP000688947">
    <property type="component" value="Unassembled WGS sequence"/>
</dbReference>
<comment type="caution">
    <text evidence="3">The sequence shown here is derived from an EMBL/GenBank/DDBJ whole genome shotgun (WGS) entry which is preliminary data.</text>
</comment>
<protein>
    <submittedName>
        <fullName evidence="3">Uncharacterized protein</fullName>
    </submittedName>
</protein>
<gene>
    <name evidence="2" type="ORF">JG687_00002187</name>
    <name evidence="3" type="ORF">PC110_g5792</name>
    <name evidence="1" type="ORF">PC117_g4047</name>
</gene>
<sequence length="169" mass="18971">MLPKLIVNVLGDYTVTYTSHVDYICLTLSNCPHWQLATSIAWKDLPKDNFAIFYETETCRTGGKYFYISDVAEVDGTHTLQTPTAIRSFMVGTNNAYMRRPSRIVEESTSLEDATRALNGTASNSTYEIKWKTDDAEVSPQTGPMFCRKCDSATTGLPSITDQKFRTKL</sequence>
<evidence type="ECO:0000313" key="4">
    <source>
        <dbReference type="Proteomes" id="UP000251314"/>
    </source>
</evidence>
<name>A0A329SMT9_9STRA</name>
<evidence type="ECO:0000313" key="3">
    <source>
        <dbReference type="EMBL" id="RAW37985.1"/>
    </source>
</evidence>